<dbReference type="PROSITE" id="PS50931">
    <property type="entry name" value="HTH_LYSR"/>
    <property type="match status" value="1"/>
</dbReference>
<evidence type="ECO:0000313" key="8">
    <source>
        <dbReference type="EMBL" id="MBY4630658.1"/>
    </source>
</evidence>
<evidence type="ECO:0000313" key="9">
    <source>
        <dbReference type="Proteomes" id="UP000733858"/>
    </source>
</evidence>
<gene>
    <name evidence="8" type="ORF">K6M89_15310</name>
</gene>
<organism evidence="8 9">
    <name type="scientific">Rhizobium croatiense</name>
    <dbReference type="NCBI Taxonomy" id="2867516"/>
    <lineage>
        <taxon>Bacteria</taxon>
        <taxon>Pseudomonadati</taxon>
        <taxon>Pseudomonadota</taxon>
        <taxon>Alphaproteobacteria</taxon>
        <taxon>Hyphomicrobiales</taxon>
        <taxon>Rhizobiaceae</taxon>
        <taxon>Rhizobium/Agrobacterium group</taxon>
        <taxon>Rhizobium</taxon>
    </lineage>
</organism>
<evidence type="ECO:0000256" key="1">
    <source>
        <dbReference type="ARBA" id="ARBA00009437"/>
    </source>
</evidence>
<accession>A0ABS7M133</accession>
<keyword evidence="4" id="KW-0238">DNA-binding</keyword>
<dbReference type="Proteomes" id="UP000733858">
    <property type="component" value="Unassembled WGS sequence"/>
</dbReference>
<evidence type="ECO:0000259" key="7">
    <source>
        <dbReference type="PROSITE" id="PS50931"/>
    </source>
</evidence>
<dbReference type="Pfam" id="PF03466">
    <property type="entry name" value="LysR_substrate"/>
    <property type="match status" value="1"/>
</dbReference>
<dbReference type="InterPro" id="IPR005119">
    <property type="entry name" value="LysR_subst-bd"/>
</dbReference>
<dbReference type="EMBL" id="JAILYJ010000008">
    <property type="protein sequence ID" value="MBY4630658.1"/>
    <property type="molecule type" value="Genomic_DNA"/>
</dbReference>
<dbReference type="Pfam" id="PF00126">
    <property type="entry name" value="HTH_1"/>
    <property type="match status" value="1"/>
</dbReference>
<dbReference type="InterPro" id="IPR036390">
    <property type="entry name" value="WH_DNA-bd_sf"/>
</dbReference>
<evidence type="ECO:0000256" key="5">
    <source>
        <dbReference type="ARBA" id="ARBA00023159"/>
    </source>
</evidence>
<dbReference type="PANTHER" id="PTHR30118:SF15">
    <property type="entry name" value="TRANSCRIPTIONAL REGULATORY PROTEIN"/>
    <property type="match status" value="1"/>
</dbReference>
<keyword evidence="3" id="KW-0805">Transcription regulation</keyword>
<dbReference type="InterPro" id="IPR036388">
    <property type="entry name" value="WH-like_DNA-bd_sf"/>
</dbReference>
<dbReference type="InterPro" id="IPR000847">
    <property type="entry name" value="LysR_HTH_N"/>
</dbReference>
<keyword evidence="9" id="KW-1185">Reference proteome</keyword>
<dbReference type="Gene3D" id="3.40.190.10">
    <property type="entry name" value="Periplasmic binding protein-like II"/>
    <property type="match status" value="2"/>
</dbReference>
<evidence type="ECO:0000256" key="4">
    <source>
        <dbReference type="ARBA" id="ARBA00023125"/>
    </source>
</evidence>
<keyword evidence="2" id="KW-0536">Nodulation</keyword>
<feature type="domain" description="HTH lysR-type" evidence="7">
    <location>
        <begin position="6"/>
        <end position="63"/>
    </location>
</feature>
<dbReference type="Gene3D" id="1.10.10.10">
    <property type="entry name" value="Winged helix-like DNA-binding domain superfamily/Winged helix DNA-binding domain"/>
    <property type="match status" value="1"/>
</dbReference>
<reference evidence="8 9" key="1">
    <citation type="submission" date="2021-08" db="EMBL/GenBank/DDBJ databases">
        <title>Rhizobium croatiense sp. nov. and Rhizobium redzepovicii sp. nov., two new species isolated from nodules of Phaseolus vulgaris in Croatia.</title>
        <authorList>
            <person name="Rajnovic I."/>
            <person name="Ramirez-Bahena M.H."/>
            <person name="Kajic S."/>
            <person name="Igual M.J."/>
            <person name="Peix A."/>
            <person name="Velazquez E."/>
            <person name="Sikora S."/>
        </authorList>
    </citation>
    <scope>NUCLEOTIDE SEQUENCE [LARGE SCALE GENOMIC DNA]</scope>
    <source>
        <strain evidence="8 9">13T</strain>
    </source>
</reference>
<dbReference type="InterPro" id="IPR050389">
    <property type="entry name" value="LysR-type_TF"/>
</dbReference>
<dbReference type="CDD" id="cd08417">
    <property type="entry name" value="PBP2_Nitroaromatics_like"/>
    <property type="match status" value="1"/>
</dbReference>
<name>A0ABS7M133_9HYPH</name>
<comment type="similarity">
    <text evidence="1">Belongs to the LysR transcriptional regulatory family.</text>
</comment>
<evidence type="ECO:0000256" key="2">
    <source>
        <dbReference type="ARBA" id="ARBA00022458"/>
    </source>
</evidence>
<dbReference type="InterPro" id="IPR037402">
    <property type="entry name" value="YidZ_PBP2"/>
</dbReference>
<dbReference type="SUPFAM" id="SSF53850">
    <property type="entry name" value="Periplasmic binding protein-like II"/>
    <property type="match status" value="1"/>
</dbReference>
<evidence type="ECO:0000256" key="3">
    <source>
        <dbReference type="ARBA" id="ARBA00023015"/>
    </source>
</evidence>
<dbReference type="RefSeq" id="WP_222140010.1">
    <property type="nucleotide sequence ID" value="NZ_JAILYI010000001.1"/>
</dbReference>
<keyword evidence="6" id="KW-0804">Transcription</keyword>
<dbReference type="PANTHER" id="PTHR30118">
    <property type="entry name" value="HTH-TYPE TRANSCRIPTIONAL REGULATOR LEUO-RELATED"/>
    <property type="match status" value="1"/>
</dbReference>
<keyword evidence="5" id="KW-0010">Activator</keyword>
<evidence type="ECO:0000256" key="6">
    <source>
        <dbReference type="ARBA" id="ARBA00023163"/>
    </source>
</evidence>
<comment type="caution">
    <text evidence="8">The sequence shown here is derived from an EMBL/GenBank/DDBJ whole genome shotgun (WGS) entry which is preliminary data.</text>
</comment>
<proteinExistence type="inferred from homology"/>
<sequence length="315" mass="34794">MQFDDLDLNLLRVFDIMMRERSVTRTAERLGRTQSAISHSLGRLRMLFRDDLFTRDGSVMCPTPRAVELLSEISGALSTIRSSIDRHQIFDPASTRRNFRVGLTDYHAMVFVPELLREFARQAPHATLNIIPANGIEILNAIHLRQVDCALTGASIRDDPRVARIELGQDRLLCAVWSGSAIAKQGLTLDAYLAASHLQISADGVSSGLADIALKAAGLKRNIVATISNYLILPWVLRGTEFITHCGDGILHILDDASEVKVVAPPLRIENVSTSLLLQHHMAADPGMIWLTQVISQIYDGSQKTKVEIMKGQVL</sequence>
<protein>
    <submittedName>
        <fullName evidence="8">LysR family transcriptional regulator</fullName>
    </submittedName>
</protein>
<dbReference type="SUPFAM" id="SSF46785">
    <property type="entry name" value="Winged helix' DNA-binding domain"/>
    <property type="match status" value="1"/>
</dbReference>